<comment type="caution">
    <text evidence="3">The sequence shown here is derived from an EMBL/GenBank/DDBJ whole genome shotgun (WGS) entry which is preliminary data.</text>
</comment>
<dbReference type="Gene3D" id="3.40.50.720">
    <property type="entry name" value="NAD(P)-binding Rossmann-like Domain"/>
    <property type="match status" value="1"/>
</dbReference>
<evidence type="ECO:0000259" key="1">
    <source>
        <dbReference type="Pfam" id="PF01408"/>
    </source>
</evidence>
<dbReference type="Pfam" id="PF01408">
    <property type="entry name" value="GFO_IDH_MocA"/>
    <property type="match status" value="1"/>
</dbReference>
<dbReference type="GO" id="GO:0000166">
    <property type="term" value="F:nucleotide binding"/>
    <property type="evidence" value="ECO:0007669"/>
    <property type="project" value="InterPro"/>
</dbReference>
<dbReference type="AlphaFoldDB" id="A0A7W9W658"/>
<dbReference type="PANTHER" id="PTHR43249">
    <property type="entry name" value="UDP-N-ACETYL-2-AMINO-2-DEOXY-D-GLUCURONATE OXIDASE"/>
    <property type="match status" value="1"/>
</dbReference>
<proteinExistence type="predicted"/>
<dbReference type="Proteomes" id="UP000520814">
    <property type="component" value="Unassembled WGS sequence"/>
</dbReference>
<feature type="domain" description="GFO/IDH/MocA-like oxidoreductase" evidence="2">
    <location>
        <begin position="152"/>
        <end position="289"/>
    </location>
</feature>
<dbReference type="InterPro" id="IPR000683">
    <property type="entry name" value="Gfo/Idh/MocA-like_OxRdtase_N"/>
</dbReference>
<keyword evidence="4" id="KW-1185">Reference proteome</keyword>
<dbReference type="Pfam" id="PF22725">
    <property type="entry name" value="GFO_IDH_MocA_C3"/>
    <property type="match status" value="1"/>
</dbReference>
<dbReference type="EMBL" id="JACHGW010000002">
    <property type="protein sequence ID" value="MBB6051124.1"/>
    <property type="molecule type" value="Genomic_DNA"/>
</dbReference>
<evidence type="ECO:0000313" key="3">
    <source>
        <dbReference type="EMBL" id="MBB6051124.1"/>
    </source>
</evidence>
<sequence>MDTEITTISEGGTVEAKPLRVGFIGCGGIAQTHIGYMTKIPGVSIVAGADIRQVALDVMHNKHGVATDHLFTDFNEMLKTVGDDIDAISVCTPNGVHAKAAIAAANAGKDILCEKPIAMNPTEAQAIADAVHANGVKFVMGFQHRYEPKSKYVRDLIESGALGKIMYVRAQALRRRGIPNWGVFGRKELQGGGPMIDIGVHILDTAHSLIGNPTPITATGNTWTWMGNKPSEVKSQWPGWDHETYTVEDLAAGMIRFDNGTILTLESSFCNHIKEDVFDIQIMGEKGGVIWSTSETYTDWEGYMINATPAFYPKWDMWQYKIQHFIEVVRDGRENECPVEHGVMVQKMLSGIYASAEQGKEVAI</sequence>
<dbReference type="SUPFAM" id="SSF55347">
    <property type="entry name" value="Glyceraldehyde-3-phosphate dehydrogenase-like, C-terminal domain"/>
    <property type="match status" value="1"/>
</dbReference>
<accession>A0A7W9W658</accession>
<reference evidence="3 4" key="1">
    <citation type="submission" date="2020-08" db="EMBL/GenBank/DDBJ databases">
        <title>Genomic Encyclopedia of Type Strains, Phase IV (KMG-IV): sequencing the most valuable type-strain genomes for metagenomic binning, comparative biology and taxonomic classification.</title>
        <authorList>
            <person name="Goeker M."/>
        </authorList>
    </citation>
    <scope>NUCLEOTIDE SEQUENCE [LARGE SCALE GENOMIC DNA]</scope>
    <source>
        <strain evidence="3 4">DSM 23562</strain>
    </source>
</reference>
<name>A0A7W9W658_ARMRO</name>
<dbReference type="Gene3D" id="3.30.360.10">
    <property type="entry name" value="Dihydrodipicolinate Reductase, domain 2"/>
    <property type="match status" value="1"/>
</dbReference>
<evidence type="ECO:0000313" key="4">
    <source>
        <dbReference type="Proteomes" id="UP000520814"/>
    </source>
</evidence>
<dbReference type="PANTHER" id="PTHR43249:SF1">
    <property type="entry name" value="D-GLUCOSIDE 3-DEHYDROGENASE"/>
    <property type="match status" value="1"/>
</dbReference>
<feature type="domain" description="Gfo/Idh/MocA-like oxidoreductase N-terminal" evidence="1">
    <location>
        <begin position="19"/>
        <end position="142"/>
    </location>
</feature>
<dbReference type="SUPFAM" id="SSF51735">
    <property type="entry name" value="NAD(P)-binding Rossmann-fold domains"/>
    <property type="match status" value="1"/>
</dbReference>
<gene>
    <name evidence="3" type="ORF">HNQ39_002915</name>
</gene>
<dbReference type="RefSeq" id="WP_184197351.1">
    <property type="nucleotide sequence ID" value="NZ_JACHGW010000002.1"/>
</dbReference>
<dbReference type="InterPro" id="IPR036291">
    <property type="entry name" value="NAD(P)-bd_dom_sf"/>
</dbReference>
<dbReference type="InterPro" id="IPR055170">
    <property type="entry name" value="GFO_IDH_MocA-like_dom"/>
</dbReference>
<protein>
    <submittedName>
        <fullName evidence="3">Putative dehydrogenase</fullName>
    </submittedName>
</protein>
<evidence type="ECO:0000259" key="2">
    <source>
        <dbReference type="Pfam" id="PF22725"/>
    </source>
</evidence>
<dbReference type="InterPro" id="IPR052515">
    <property type="entry name" value="Gfo/Idh/MocA_Oxidoreductase"/>
</dbReference>
<organism evidence="3 4">
    <name type="scientific">Armatimonas rosea</name>
    <dbReference type="NCBI Taxonomy" id="685828"/>
    <lineage>
        <taxon>Bacteria</taxon>
        <taxon>Bacillati</taxon>
        <taxon>Armatimonadota</taxon>
        <taxon>Armatimonadia</taxon>
        <taxon>Armatimonadales</taxon>
        <taxon>Armatimonadaceae</taxon>
        <taxon>Armatimonas</taxon>
    </lineage>
</organism>